<proteinExistence type="predicted"/>
<dbReference type="InterPro" id="IPR050518">
    <property type="entry name" value="Rpo3/RPB3_RNA_Pol_subunit"/>
</dbReference>
<dbReference type="GO" id="GO:0046983">
    <property type="term" value="F:protein dimerization activity"/>
    <property type="evidence" value="ECO:0007669"/>
    <property type="project" value="InterPro"/>
</dbReference>
<dbReference type="Gene3D" id="2.170.120.12">
    <property type="entry name" value="DNA-directed RNA polymerase, insert domain"/>
    <property type="match status" value="1"/>
</dbReference>
<dbReference type="Proteomes" id="UP000245946">
    <property type="component" value="Unassembled WGS sequence"/>
</dbReference>
<dbReference type="AlphaFoldDB" id="A0A316ZF30"/>
<dbReference type="PANTHER" id="PTHR11800:SF13">
    <property type="entry name" value="DNA-DIRECTED RNA POLYMERASES I AND III SUBUNIT RPAC1"/>
    <property type="match status" value="1"/>
</dbReference>
<dbReference type="RefSeq" id="XP_025599923.1">
    <property type="nucleotide sequence ID" value="XM_025739508.1"/>
</dbReference>
<gene>
    <name evidence="5" type="ORF">FA09DRAFT_214220</name>
</gene>
<evidence type="ECO:0000259" key="4">
    <source>
        <dbReference type="Pfam" id="PF01193"/>
    </source>
</evidence>
<dbReference type="SUPFAM" id="SSF56553">
    <property type="entry name" value="Insert subdomain of RNA polymerase alpha subunit"/>
    <property type="match status" value="1"/>
</dbReference>
<evidence type="ECO:0000313" key="6">
    <source>
        <dbReference type="Proteomes" id="UP000245946"/>
    </source>
</evidence>
<feature type="region of interest" description="Disordered" evidence="3">
    <location>
        <begin position="137"/>
        <end position="158"/>
    </location>
</feature>
<dbReference type="GO" id="GO:0006351">
    <property type="term" value="P:DNA-templated transcription"/>
    <property type="evidence" value="ECO:0007669"/>
    <property type="project" value="InterPro"/>
</dbReference>
<feature type="compositionally biased region" description="Basic and acidic residues" evidence="3">
    <location>
        <begin position="137"/>
        <end position="148"/>
    </location>
</feature>
<evidence type="ECO:0000313" key="5">
    <source>
        <dbReference type="EMBL" id="PWN99644.1"/>
    </source>
</evidence>
<sequence>MDASRLVEVLPERIGSVSAPHFPHNLPSGSGSTSPFSLSSFASSLRLHCTRLSASRLEFDLVGVDASIANALRRVLMAEVPTVAVEGMYVWNNTSIVQDEVLAHRIGLVPLRIDPEEVQMKLREYLSWQKLRSGRWREGGGGKGEGNKSKKGRHKVGR</sequence>
<dbReference type="PANTHER" id="PTHR11800">
    <property type="entry name" value="DNA-DIRECTED RNA POLYMERASE"/>
    <property type="match status" value="1"/>
</dbReference>
<dbReference type="GO" id="GO:0005736">
    <property type="term" value="C:RNA polymerase I complex"/>
    <property type="evidence" value="ECO:0007669"/>
    <property type="project" value="TreeGrafter"/>
</dbReference>
<dbReference type="InterPro" id="IPR036643">
    <property type="entry name" value="RNApol_insert_sf"/>
</dbReference>
<protein>
    <recommendedName>
        <fullName evidence="4">DNA-directed RNA polymerase RpoA/D/Rpb3-type domain-containing protein</fullName>
    </recommendedName>
</protein>
<feature type="compositionally biased region" description="Basic residues" evidence="3">
    <location>
        <begin position="149"/>
        <end position="158"/>
    </location>
</feature>
<keyword evidence="6" id="KW-1185">Reference proteome</keyword>
<evidence type="ECO:0000256" key="2">
    <source>
        <dbReference type="ARBA" id="ARBA00023163"/>
    </source>
</evidence>
<organism evidence="5 6">
    <name type="scientific">Tilletiopsis washingtonensis</name>
    <dbReference type="NCBI Taxonomy" id="58919"/>
    <lineage>
        <taxon>Eukaryota</taxon>
        <taxon>Fungi</taxon>
        <taxon>Dikarya</taxon>
        <taxon>Basidiomycota</taxon>
        <taxon>Ustilaginomycotina</taxon>
        <taxon>Exobasidiomycetes</taxon>
        <taxon>Entylomatales</taxon>
        <taxon>Entylomatales incertae sedis</taxon>
        <taxon>Tilletiopsis</taxon>
    </lineage>
</organism>
<name>A0A316ZF30_9BASI</name>
<dbReference type="STRING" id="58919.A0A316ZF30"/>
<dbReference type="InterPro" id="IPR036603">
    <property type="entry name" value="RBP11-like"/>
</dbReference>
<dbReference type="GO" id="GO:0003899">
    <property type="term" value="F:DNA-directed RNA polymerase activity"/>
    <property type="evidence" value="ECO:0007669"/>
    <property type="project" value="InterPro"/>
</dbReference>
<dbReference type="SUPFAM" id="SSF55257">
    <property type="entry name" value="RBP11-like subunits of RNA polymerase"/>
    <property type="match status" value="1"/>
</dbReference>
<dbReference type="GO" id="GO:0005666">
    <property type="term" value="C:RNA polymerase III complex"/>
    <property type="evidence" value="ECO:0007669"/>
    <property type="project" value="TreeGrafter"/>
</dbReference>
<dbReference type="InterPro" id="IPR011263">
    <property type="entry name" value="DNA-dir_RNA_pol_RpoA/D/Rpb3"/>
</dbReference>
<evidence type="ECO:0000256" key="1">
    <source>
        <dbReference type="ARBA" id="ARBA00022478"/>
    </source>
</evidence>
<dbReference type="Pfam" id="PF01193">
    <property type="entry name" value="RNA_pol_L"/>
    <property type="match status" value="1"/>
</dbReference>
<keyword evidence="2" id="KW-0804">Transcription</keyword>
<evidence type="ECO:0000256" key="3">
    <source>
        <dbReference type="SAM" id="MobiDB-lite"/>
    </source>
</evidence>
<accession>A0A316ZF30</accession>
<dbReference type="GeneID" id="37267054"/>
<feature type="domain" description="DNA-directed RNA polymerase RpoA/D/Rpb3-type" evidence="4">
    <location>
        <begin position="58"/>
        <end position="115"/>
    </location>
</feature>
<keyword evidence="1" id="KW-0240">DNA-directed RNA polymerase</keyword>
<dbReference type="GO" id="GO:0055029">
    <property type="term" value="C:nuclear DNA-directed RNA polymerase complex"/>
    <property type="evidence" value="ECO:0007669"/>
    <property type="project" value="UniProtKB-ARBA"/>
</dbReference>
<dbReference type="OrthoDB" id="270173at2759"/>
<reference evidence="5 6" key="1">
    <citation type="journal article" date="2018" name="Mol. Biol. Evol.">
        <title>Broad Genomic Sampling Reveals a Smut Pathogenic Ancestry of the Fungal Clade Ustilaginomycotina.</title>
        <authorList>
            <person name="Kijpornyongpan T."/>
            <person name="Mondo S.J."/>
            <person name="Barry K."/>
            <person name="Sandor L."/>
            <person name="Lee J."/>
            <person name="Lipzen A."/>
            <person name="Pangilinan J."/>
            <person name="LaButti K."/>
            <person name="Hainaut M."/>
            <person name="Henrissat B."/>
            <person name="Grigoriev I.V."/>
            <person name="Spatafora J.W."/>
            <person name="Aime M.C."/>
        </authorList>
    </citation>
    <scope>NUCLEOTIDE SEQUENCE [LARGE SCALE GENOMIC DNA]</scope>
    <source>
        <strain evidence="5 6">MCA 4186</strain>
    </source>
</reference>
<dbReference type="EMBL" id="KZ819287">
    <property type="protein sequence ID" value="PWN99644.1"/>
    <property type="molecule type" value="Genomic_DNA"/>
</dbReference>